<dbReference type="PANTHER" id="PTHR33527">
    <property type="entry name" value="OS07G0274300 PROTEIN"/>
    <property type="match status" value="1"/>
</dbReference>
<comment type="caution">
    <text evidence="1">The sequence shown here is derived from an EMBL/GenBank/DDBJ whole genome shotgun (WGS) entry which is preliminary data.</text>
</comment>
<dbReference type="EMBL" id="JADCNL010000014">
    <property type="protein sequence ID" value="KAG0452937.1"/>
    <property type="molecule type" value="Genomic_DNA"/>
</dbReference>
<keyword evidence="2" id="KW-1185">Reference proteome</keyword>
<dbReference type="OrthoDB" id="2020333at2759"/>
<dbReference type="AlphaFoldDB" id="A0A835PMM3"/>
<name>A0A835PMM3_VANPL</name>
<organism evidence="1 2">
    <name type="scientific">Vanilla planifolia</name>
    <name type="common">Vanilla</name>
    <dbReference type="NCBI Taxonomy" id="51239"/>
    <lineage>
        <taxon>Eukaryota</taxon>
        <taxon>Viridiplantae</taxon>
        <taxon>Streptophyta</taxon>
        <taxon>Embryophyta</taxon>
        <taxon>Tracheophyta</taxon>
        <taxon>Spermatophyta</taxon>
        <taxon>Magnoliopsida</taxon>
        <taxon>Liliopsida</taxon>
        <taxon>Asparagales</taxon>
        <taxon>Orchidaceae</taxon>
        <taxon>Vanilloideae</taxon>
        <taxon>Vanilleae</taxon>
        <taxon>Vanilla</taxon>
    </lineage>
</organism>
<accession>A0A835PMM3</accession>
<dbReference type="PANTHER" id="PTHR33527:SF21">
    <property type="entry name" value="OS10G0182800 PROTEIN"/>
    <property type="match status" value="1"/>
</dbReference>
<evidence type="ECO:0000313" key="1">
    <source>
        <dbReference type="EMBL" id="KAG0452937.1"/>
    </source>
</evidence>
<protein>
    <submittedName>
        <fullName evidence="1">Uncharacterized protein</fullName>
    </submittedName>
</protein>
<proteinExistence type="predicted"/>
<sequence length="297" mass="33243">METPPKHPNLEHCQTRPSVLTQPSARLSNDGLPPSAATTVRDILCFHKLDRSIYDKLLSLGMQPVTARNVTALWMWLELIGIDVIANVRDNRDPTVVASFAAEAELILDYIRQDAPAVNDAAVATIPLTAGLVDEPLTLRFFHAHRDVTVRGITNILDGVGVVIFDDRLNALMAAQEVAARAAEEGGYRPPAVPVELCAVYRPRLVHASEDRRSMFVTFSKGYPLRREDIMEYFTQKWGDCVERVMMEKTVVGMLPMYGRIVFKSESFIGLVLNGEQLVKFVIREDNVGHEYVPRNN</sequence>
<dbReference type="Proteomes" id="UP000636800">
    <property type="component" value="Unassembled WGS sequence"/>
</dbReference>
<evidence type="ECO:0000313" key="2">
    <source>
        <dbReference type="Proteomes" id="UP000636800"/>
    </source>
</evidence>
<gene>
    <name evidence="1" type="ORF">HPP92_025601</name>
</gene>
<reference evidence="1 2" key="1">
    <citation type="journal article" date="2020" name="Nat. Food">
        <title>A phased Vanilla planifolia genome enables genetic improvement of flavour and production.</title>
        <authorList>
            <person name="Hasing T."/>
            <person name="Tang H."/>
            <person name="Brym M."/>
            <person name="Khazi F."/>
            <person name="Huang T."/>
            <person name="Chambers A.H."/>
        </authorList>
    </citation>
    <scope>NUCLEOTIDE SEQUENCE [LARGE SCALE GENOMIC DNA]</scope>
    <source>
        <tissue evidence="1">Leaf</tissue>
    </source>
</reference>